<organism evidence="3 4">
    <name type="scientific">Nannocystis bainbridge</name>
    <dbReference type="NCBI Taxonomy" id="2995303"/>
    <lineage>
        <taxon>Bacteria</taxon>
        <taxon>Pseudomonadati</taxon>
        <taxon>Myxococcota</taxon>
        <taxon>Polyangia</taxon>
        <taxon>Nannocystales</taxon>
        <taxon>Nannocystaceae</taxon>
        <taxon>Nannocystis</taxon>
    </lineage>
</organism>
<feature type="chain" id="PRO_5045250044" description="Peptidase M61 catalytic domain-containing protein" evidence="1">
    <location>
        <begin position="21"/>
        <end position="594"/>
    </location>
</feature>
<dbReference type="Proteomes" id="UP001221686">
    <property type="component" value="Unassembled WGS sequence"/>
</dbReference>
<dbReference type="Pfam" id="PF05299">
    <property type="entry name" value="Peptidase_M61"/>
    <property type="match status" value="1"/>
</dbReference>
<gene>
    <name evidence="3" type="ORF">POL25_11935</name>
</gene>
<protein>
    <recommendedName>
        <fullName evidence="2">Peptidase M61 catalytic domain-containing protein</fullName>
    </recommendedName>
</protein>
<accession>A0ABT5DVE1</accession>
<dbReference type="Gene3D" id="1.10.390.10">
    <property type="entry name" value="Neutral Protease Domain 2"/>
    <property type="match status" value="1"/>
</dbReference>
<dbReference type="RefSeq" id="WP_272086091.1">
    <property type="nucleotide sequence ID" value="NZ_JAQNDL010000001.1"/>
</dbReference>
<proteinExistence type="predicted"/>
<comment type="caution">
    <text evidence="3">The sequence shown here is derived from an EMBL/GenBank/DDBJ whole genome shotgun (WGS) entry which is preliminary data.</text>
</comment>
<dbReference type="PROSITE" id="PS51257">
    <property type="entry name" value="PROKAR_LIPOPROTEIN"/>
    <property type="match status" value="1"/>
</dbReference>
<dbReference type="InterPro" id="IPR027268">
    <property type="entry name" value="Peptidase_M4/M1_CTD_sf"/>
</dbReference>
<feature type="signal peptide" evidence="1">
    <location>
        <begin position="1"/>
        <end position="20"/>
    </location>
</feature>
<keyword evidence="1" id="KW-0732">Signal</keyword>
<dbReference type="InterPro" id="IPR007963">
    <property type="entry name" value="Peptidase_M61_catalytic"/>
</dbReference>
<sequence>MPRRSPAIVSPAALFALACACTVTRSAPPAREPQPAAAQAPATAPEPVAYALSPVFEQDALVALQVEIRLRGDADGLTRLKLPEQWGDARELWKLIRDLEVEGATAVAEDGPTVRTIAAPAGAPLQIRYRLVSGFDHDPTSEDGQPFKPIIRPTWFDVFGESLFAYPEGREDDPARFEWRGAPAGFGFASDLEHLAGARPGVVGDVVESVVIGGRDLSVRTDPGGQVRVAILGSYDFGHDAFFDLSLAVIAAEREFWGDKDGAFLITLAPQQKIAGSLTYGGTGRSDAFTLSVSQDLPFPPLRHLLAHEYFHTWNARQLGGQAEGLAEGAGKWFAEGFTEFYTWRLLLRAGLYSLEDFVAAWNTGLVEYWTSPVRDEPNARIVADYWNDHTVSRLPYRRGPLLAAIWEQRLRQATGGARDLDDVMKAMRAKVQASPVKLAPDAASVFPPVYRELGGPDLADDLERFVVQGVAIRLPADVFGPCLRVVDSLRHEFERGWDVDATAAADRVITGLRKGSPAWRAGLRDGMKVVERIAGEPGDSTVPYVLRVRDGKRERQISFKPEGERQFPMQQLELAPGLTPERRAACARELSGA</sequence>
<evidence type="ECO:0000256" key="1">
    <source>
        <dbReference type="SAM" id="SignalP"/>
    </source>
</evidence>
<keyword evidence="4" id="KW-1185">Reference proteome</keyword>
<evidence type="ECO:0000313" key="3">
    <source>
        <dbReference type="EMBL" id="MDC0717607.1"/>
    </source>
</evidence>
<name>A0ABT5DVE1_9BACT</name>
<feature type="domain" description="Peptidase M61 catalytic" evidence="2">
    <location>
        <begin position="303"/>
        <end position="375"/>
    </location>
</feature>
<dbReference type="SUPFAM" id="SSF55486">
    <property type="entry name" value="Metalloproteases ('zincins'), catalytic domain"/>
    <property type="match status" value="1"/>
</dbReference>
<evidence type="ECO:0000313" key="4">
    <source>
        <dbReference type="Proteomes" id="UP001221686"/>
    </source>
</evidence>
<evidence type="ECO:0000259" key="2">
    <source>
        <dbReference type="Pfam" id="PF05299"/>
    </source>
</evidence>
<reference evidence="3 4" key="1">
    <citation type="submission" date="2022-11" db="EMBL/GenBank/DDBJ databases">
        <title>Minimal conservation of predation-associated metabolite biosynthetic gene clusters underscores biosynthetic potential of Myxococcota including descriptions for ten novel species: Archangium lansinium sp. nov., Myxococcus landrumus sp. nov., Nannocystis bai.</title>
        <authorList>
            <person name="Ahearne A."/>
            <person name="Stevens C."/>
            <person name="Dowd S."/>
        </authorList>
    </citation>
    <scope>NUCLEOTIDE SEQUENCE [LARGE SCALE GENOMIC DNA]</scope>
    <source>
        <strain evidence="3 4">BB15-2</strain>
    </source>
</reference>
<dbReference type="EMBL" id="JAQNDL010000001">
    <property type="protein sequence ID" value="MDC0717607.1"/>
    <property type="molecule type" value="Genomic_DNA"/>
</dbReference>